<feature type="compositionally biased region" description="Low complexity" evidence="1">
    <location>
        <begin position="55"/>
        <end position="70"/>
    </location>
</feature>
<keyword evidence="2" id="KW-0812">Transmembrane</keyword>
<dbReference type="InterPro" id="IPR032710">
    <property type="entry name" value="NTF2-like_dom_sf"/>
</dbReference>
<feature type="signal peptide" evidence="3">
    <location>
        <begin position="1"/>
        <end position="27"/>
    </location>
</feature>
<name>A0A2W4SSZ6_9GAMM</name>
<feature type="transmembrane region" description="Helical" evidence="2">
    <location>
        <begin position="87"/>
        <end position="105"/>
    </location>
</feature>
<protein>
    <submittedName>
        <fullName evidence="5">Transporter</fullName>
    </submittedName>
</protein>
<gene>
    <name evidence="5" type="ORF">DM484_21190</name>
</gene>
<evidence type="ECO:0000259" key="4">
    <source>
        <dbReference type="SMART" id="SM00978"/>
    </source>
</evidence>
<reference evidence="5 6" key="1">
    <citation type="journal article" date="2018" name="Aquat. Microb. Ecol.">
        <title>Gammaproteobacterial methanotrophs dominate.</title>
        <authorList>
            <person name="Rissanen A.J."/>
            <person name="Saarenheimo J."/>
            <person name="Tiirola M."/>
            <person name="Peura S."/>
            <person name="Aalto S.L."/>
            <person name="Karvinen A."/>
            <person name="Nykanen H."/>
        </authorList>
    </citation>
    <scope>NUCLEOTIDE SEQUENCE [LARGE SCALE GENOMIC DNA]</scope>
    <source>
        <strain evidence="5">AMbin10</strain>
    </source>
</reference>
<dbReference type="SMART" id="SM00978">
    <property type="entry name" value="Tim44"/>
    <property type="match status" value="1"/>
</dbReference>
<dbReference type="AlphaFoldDB" id="A0A2W4SSZ6"/>
<feature type="transmembrane region" description="Helical" evidence="2">
    <location>
        <begin position="117"/>
        <end position="134"/>
    </location>
</feature>
<dbReference type="PANTHER" id="PTHR41542:SF1">
    <property type="entry name" value="BLL5807 PROTEIN"/>
    <property type="match status" value="1"/>
</dbReference>
<organism evidence="5 6">
    <name type="scientific">Candidatus Methylumidiphilus alinenensis</name>
    <dbReference type="NCBI Taxonomy" id="2202197"/>
    <lineage>
        <taxon>Bacteria</taxon>
        <taxon>Pseudomonadati</taxon>
        <taxon>Pseudomonadota</taxon>
        <taxon>Gammaproteobacteria</taxon>
        <taxon>Methylococcales</taxon>
        <taxon>Candidatus Methylumidiphilus</taxon>
    </lineage>
</organism>
<evidence type="ECO:0000313" key="5">
    <source>
        <dbReference type="EMBL" id="PZN74507.1"/>
    </source>
</evidence>
<dbReference type="InterPro" id="IPR007379">
    <property type="entry name" value="Tim44-like_dom"/>
</dbReference>
<evidence type="ECO:0000256" key="2">
    <source>
        <dbReference type="SAM" id="Phobius"/>
    </source>
</evidence>
<dbReference type="Gene3D" id="3.10.450.240">
    <property type="match status" value="1"/>
</dbReference>
<evidence type="ECO:0000313" key="6">
    <source>
        <dbReference type="Proteomes" id="UP000249396"/>
    </source>
</evidence>
<feature type="domain" description="Tim44-like" evidence="4">
    <location>
        <begin position="190"/>
        <end position="323"/>
    </location>
</feature>
<feature type="chain" id="PRO_5016018660" evidence="3">
    <location>
        <begin position="28"/>
        <end position="326"/>
    </location>
</feature>
<dbReference type="Proteomes" id="UP000249396">
    <property type="component" value="Unassembled WGS sequence"/>
</dbReference>
<comment type="caution">
    <text evidence="5">The sequence shown here is derived from an EMBL/GenBank/DDBJ whole genome shotgun (WGS) entry which is preliminary data.</text>
</comment>
<evidence type="ECO:0000256" key="3">
    <source>
        <dbReference type="SAM" id="SignalP"/>
    </source>
</evidence>
<feature type="region of interest" description="Disordered" evidence="1">
    <location>
        <begin position="140"/>
        <end position="159"/>
    </location>
</feature>
<sequence>MKKTSRFLLSMLVAFCLMSAFLGEAYAARLGGGKSFGSRPSYSTPYNNRSGGFNQASPAQQPAYQQPGMAAQRNQAARDAMGRRGGLMGMLGGLALGGLLGAMFFGGGFEGINFMDILIFAGIAFVLFKLYSAYTQRGQRQGMPAGQSPGYSAGSGYEPAYQRNAEPVERVSNRAGFNTDVLFNRGGNAQANGYRPAAQSDLPADFDAATFLKGAKSAYAHLQQAWDTGDLAELRGLCTDKVFGELQDQLQQRVGENRTELLKVESVILAVEDVGGDREVAVLFDVTLRESPGQTPAQVKEVWHFTRSRASKQPTWFLDGIQQIEE</sequence>
<dbReference type="Pfam" id="PF04280">
    <property type="entry name" value="Tim44"/>
    <property type="match status" value="1"/>
</dbReference>
<keyword evidence="2" id="KW-1133">Transmembrane helix</keyword>
<keyword evidence="3" id="KW-0732">Signal</keyword>
<dbReference type="EMBL" id="QJPH01000425">
    <property type="protein sequence ID" value="PZN74507.1"/>
    <property type="molecule type" value="Genomic_DNA"/>
</dbReference>
<feature type="region of interest" description="Disordered" evidence="1">
    <location>
        <begin position="47"/>
        <end position="70"/>
    </location>
</feature>
<keyword evidence="2" id="KW-0472">Membrane</keyword>
<proteinExistence type="predicted"/>
<dbReference type="SUPFAM" id="SSF54427">
    <property type="entry name" value="NTF2-like"/>
    <property type="match status" value="1"/>
</dbReference>
<evidence type="ECO:0000256" key="1">
    <source>
        <dbReference type="SAM" id="MobiDB-lite"/>
    </source>
</evidence>
<dbReference type="PANTHER" id="PTHR41542">
    <property type="entry name" value="BLL5807 PROTEIN"/>
    <property type="match status" value="1"/>
</dbReference>
<accession>A0A2W4SSZ6</accession>